<reference evidence="11" key="1">
    <citation type="submission" date="2021-08" db="EMBL/GenBank/DDBJ databases">
        <title>WGS assembly of Ceratopteris richardii.</title>
        <authorList>
            <person name="Marchant D.B."/>
            <person name="Chen G."/>
            <person name="Jenkins J."/>
            <person name="Shu S."/>
            <person name="Leebens-Mack J."/>
            <person name="Grimwood J."/>
            <person name="Schmutz J."/>
            <person name="Soltis P."/>
            <person name="Soltis D."/>
            <person name="Chen Z.-H."/>
        </authorList>
    </citation>
    <scope>NUCLEOTIDE SEQUENCE</scope>
    <source>
        <strain evidence="11">Whitten #5841</strain>
        <tissue evidence="11">Leaf</tissue>
    </source>
</reference>
<evidence type="ECO:0000313" key="12">
    <source>
        <dbReference type="Proteomes" id="UP000825935"/>
    </source>
</evidence>
<dbReference type="OMA" id="RASECQQ"/>
<dbReference type="InterPro" id="IPR013167">
    <property type="entry name" value="COG4_M"/>
</dbReference>
<evidence type="ECO:0000259" key="10">
    <source>
        <dbReference type="SMART" id="SM00762"/>
    </source>
</evidence>
<sequence length="782" mass="87791">MANLAMRSLATAAGSPLNSPRYLLQHQQQQHESNPASPSPVVDQSSLHFAPGMLDQIRALTDAGTMTRLLHETVAFQRAIESDLETLFSQRHDLERKLAALVVRSTEVLEVVKADSDQMFSSIASTCELADHVSGKVRELDRAQSRVQSTLARIDAIVERANCIDGAKQALDSLDYESAAKFIETFLQLDAEYSDSTPTDDGRQQTSSEQRLQLLEYKEKLENLIRNNLASAVEEGDHQNVVRFVKLFTPLALEEEGLQKFVAYLRKVVVSRAKENFEALLEAEEQPNLTGKSHPSPDFVGALRSLFADIASAVQVNEEILRFLCNEDAIVHAVRELQEECDSRGTLILKRYMDFRKLGRLSKECGSQSNKNIITVGATDSPDPREIGIYLEEIVYLSQTSEDYSLFMITKVREAESAGAQMSPRVTNFIRTGAFNRTVQELTMHYIVLEDYFMAENVRKAVKIDEFVADALTTSMVDDVFYVLQQCTRRAISTLNLQSVLATVNSAVNLLNNEYNEALRMKLREPNLAAKLFSSGTGVAKVGTEVATALNNVDISAEYVIKLRHDLEEHCTETFAAPADRDKAKSCLTDLGETSNAFRQLLTVGLEQLANSVTPRLRPILDSVGTISYELTEAQYAENEVNNPWVQKLLFAVDTNITWLQPMMTTNTYDSLVHLIIDFIVKRLEVIITQKRFNQLGGLQLDRDARTLVSHFSSMSQRTVRDKFARLSQMATILNLEKVSEILDYWGENSGPMTWRLTPAEARRILSLRIDFKPEAIQALRL</sequence>
<dbReference type="PANTHER" id="PTHR24016:SF0">
    <property type="entry name" value="CONSERVED OLIGOMERIC GOLGI COMPLEX SUBUNIT 4"/>
    <property type="match status" value="1"/>
</dbReference>
<keyword evidence="7" id="KW-0472">Membrane</keyword>
<evidence type="ECO:0000256" key="3">
    <source>
        <dbReference type="ARBA" id="ARBA00020975"/>
    </source>
</evidence>
<dbReference type="Proteomes" id="UP000825935">
    <property type="component" value="Chromosome 5"/>
</dbReference>
<dbReference type="GO" id="GO:0015031">
    <property type="term" value="P:protein transport"/>
    <property type="evidence" value="ECO:0007669"/>
    <property type="project" value="UniProtKB-KW"/>
</dbReference>
<dbReference type="Pfam" id="PF20663">
    <property type="entry name" value="COG4_N"/>
    <property type="match status" value="1"/>
</dbReference>
<comment type="caution">
    <text evidence="11">The sequence shown here is derived from an EMBL/GenBank/DDBJ whole genome shotgun (WGS) entry which is preliminary data.</text>
</comment>
<feature type="compositionally biased region" description="Polar residues" evidence="9">
    <location>
        <begin position="25"/>
        <end position="45"/>
    </location>
</feature>
<evidence type="ECO:0000256" key="4">
    <source>
        <dbReference type="ARBA" id="ARBA00022448"/>
    </source>
</evidence>
<keyword evidence="12" id="KW-1185">Reference proteome</keyword>
<evidence type="ECO:0000256" key="1">
    <source>
        <dbReference type="ARBA" id="ARBA00004395"/>
    </source>
</evidence>
<protein>
    <recommendedName>
        <fullName evidence="3">Conserved oligomeric Golgi complex subunit 4</fullName>
    </recommendedName>
    <alternativeName>
        <fullName evidence="8">Component of oligomeric Golgi complex 4</fullName>
    </alternativeName>
</protein>
<evidence type="ECO:0000256" key="8">
    <source>
        <dbReference type="ARBA" id="ARBA00031340"/>
    </source>
</evidence>
<dbReference type="Pfam" id="PF20662">
    <property type="entry name" value="COG4_C"/>
    <property type="match status" value="1"/>
</dbReference>
<name>A0A8T2UZ12_CERRI</name>
<dbReference type="AlphaFoldDB" id="A0A8T2UZ12"/>
<evidence type="ECO:0000256" key="2">
    <source>
        <dbReference type="ARBA" id="ARBA00009215"/>
    </source>
</evidence>
<keyword evidence="4" id="KW-0813">Transport</keyword>
<evidence type="ECO:0000256" key="9">
    <source>
        <dbReference type="SAM" id="MobiDB-lite"/>
    </source>
</evidence>
<dbReference type="InterPro" id="IPR048684">
    <property type="entry name" value="COG4_C"/>
</dbReference>
<comment type="similarity">
    <text evidence="2">Belongs to the COG4 family.</text>
</comment>
<dbReference type="Gene3D" id="1.10.287.1060">
    <property type="entry name" value="ESAT-6-like"/>
    <property type="match status" value="1"/>
</dbReference>
<dbReference type="Gene3D" id="1.20.58.1970">
    <property type="match status" value="1"/>
</dbReference>
<dbReference type="EMBL" id="CM035410">
    <property type="protein sequence ID" value="KAH7437289.1"/>
    <property type="molecule type" value="Genomic_DNA"/>
</dbReference>
<dbReference type="SMART" id="SM00762">
    <property type="entry name" value="Cog4"/>
    <property type="match status" value="1"/>
</dbReference>
<feature type="domain" description="COG4 transport protein middle alpha-helical bundle" evidence="10">
    <location>
        <begin position="214"/>
        <end position="524"/>
    </location>
</feature>
<gene>
    <name evidence="11" type="ORF">KP509_05G064400</name>
</gene>
<dbReference type="InterPro" id="IPR048682">
    <property type="entry name" value="COG4"/>
</dbReference>
<dbReference type="GO" id="GO:0000139">
    <property type="term" value="C:Golgi membrane"/>
    <property type="evidence" value="ECO:0007669"/>
    <property type="project" value="UniProtKB-SubCell"/>
</dbReference>
<feature type="region of interest" description="Disordered" evidence="9">
    <location>
        <begin position="24"/>
        <end position="45"/>
    </location>
</feature>
<dbReference type="PANTHER" id="PTHR24016">
    <property type="entry name" value="CONSERVED OLIGOMERIC GOLGI COMPLEX SUBUNIT 4"/>
    <property type="match status" value="1"/>
</dbReference>
<keyword evidence="6" id="KW-0333">Golgi apparatus</keyword>
<dbReference type="OrthoDB" id="47059at2759"/>
<evidence type="ECO:0000256" key="6">
    <source>
        <dbReference type="ARBA" id="ARBA00023034"/>
    </source>
</evidence>
<proteinExistence type="inferred from homology"/>
<accession>A0A8T2UZ12</accession>
<evidence type="ECO:0000256" key="7">
    <source>
        <dbReference type="ARBA" id="ARBA00023136"/>
    </source>
</evidence>
<organism evidence="11 12">
    <name type="scientific">Ceratopteris richardii</name>
    <name type="common">Triangle waterfern</name>
    <dbReference type="NCBI Taxonomy" id="49495"/>
    <lineage>
        <taxon>Eukaryota</taxon>
        <taxon>Viridiplantae</taxon>
        <taxon>Streptophyta</taxon>
        <taxon>Embryophyta</taxon>
        <taxon>Tracheophyta</taxon>
        <taxon>Polypodiopsida</taxon>
        <taxon>Polypodiidae</taxon>
        <taxon>Polypodiales</taxon>
        <taxon>Pteridineae</taxon>
        <taxon>Pteridaceae</taxon>
        <taxon>Parkerioideae</taxon>
        <taxon>Ceratopteris</taxon>
    </lineage>
</organism>
<keyword evidence="5" id="KW-0653">Protein transport</keyword>
<evidence type="ECO:0000313" key="11">
    <source>
        <dbReference type="EMBL" id="KAH7437289.1"/>
    </source>
</evidence>
<evidence type="ECO:0000256" key="5">
    <source>
        <dbReference type="ARBA" id="ARBA00022927"/>
    </source>
</evidence>
<dbReference type="InterPro" id="IPR048680">
    <property type="entry name" value="COG4_N"/>
</dbReference>
<comment type="subcellular location">
    <subcellularLocation>
        <location evidence="1">Golgi apparatus membrane</location>
        <topology evidence="1">Peripheral membrane protein</topology>
    </subcellularLocation>
</comment>
<dbReference type="Pfam" id="PF08318">
    <property type="entry name" value="COG4_m"/>
    <property type="match status" value="1"/>
</dbReference>